<evidence type="ECO:0000313" key="2">
    <source>
        <dbReference type="EMBL" id="TRW42938.1"/>
    </source>
</evidence>
<keyword evidence="2" id="KW-0808">Transferase</keyword>
<evidence type="ECO:0000259" key="1">
    <source>
        <dbReference type="PROSITE" id="PS51186"/>
    </source>
</evidence>
<dbReference type="GO" id="GO:0016747">
    <property type="term" value="F:acyltransferase activity, transferring groups other than amino-acyl groups"/>
    <property type="evidence" value="ECO:0007669"/>
    <property type="project" value="InterPro"/>
</dbReference>
<dbReference type="CDD" id="cd04301">
    <property type="entry name" value="NAT_SF"/>
    <property type="match status" value="1"/>
</dbReference>
<protein>
    <submittedName>
        <fullName evidence="2">GNAT family N-acetyltransferase</fullName>
    </submittedName>
</protein>
<sequence>MPPARAGAMLGPAAYRYRSPMATQAQPTIEIRPLDAARWPDLERLFARPGDPRACQCTWWRLPGKEFGATGLAGRRQLMAARAAQAPAPGLIAYDGEEPVGWVALAPRAEYPRIPRSTIITYQDVPGCWSVTCFFVRHDHRRQGLLERLLATAVQHARANGAEHVEAYPVEPGPAQSDSGLFRGPIDLFLRAGFTEIGRRQGRPTVRLALAPG</sequence>
<name>A0A552WJL1_9MICO</name>
<proteinExistence type="predicted"/>
<reference evidence="2 3" key="1">
    <citation type="submission" date="2019-07" db="EMBL/GenBank/DDBJ databases">
        <title>Georgenia wutianyii sp. nov. and Georgenia *** sp. nov. isolated from plateau pika (Ochotona curzoniae) in the Qinghai-Tibet plateau of China.</title>
        <authorList>
            <person name="Tian Z."/>
        </authorList>
    </citation>
    <scope>NUCLEOTIDE SEQUENCE [LARGE SCALE GENOMIC DNA]</scope>
    <source>
        <strain evidence="2 3">Z446</strain>
    </source>
</reference>
<evidence type="ECO:0000313" key="3">
    <source>
        <dbReference type="Proteomes" id="UP000318693"/>
    </source>
</evidence>
<dbReference type="SUPFAM" id="SSF55729">
    <property type="entry name" value="Acyl-CoA N-acyltransferases (Nat)"/>
    <property type="match status" value="1"/>
</dbReference>
<organism evidence="2 3">
    <name type="scientific">Georgenia yuyongxinii</name>
    <dbReference type="NCBI Taxonomy" id="2589797"/>
    <lineage>
        <taxon>Bacteria</taxon>
        <taxon>Bacillati</taxon>
        <taxon>Actinomycetota</taxon>
        <taxon>Actinomycetes</taxon>
        <taxon>Micrococcales</taxon>
        <taxon>Bogoriellaceae</taxon>
        <taxon>Georgenia</taxon>
    </lineage>
</organism>
<dbReference type="EMBL" id="VJXR01000119">
    <property type="protein sequence ID" value="TRW42938.1"/>
    <property type="molecule type" value="Genomic_DNA"/>
</dbReference>
<gene>
    <name evidence="2" type="ORF">FJ693_19630</name>
</gene>
<keyword evidence="3" id="KW-1185">Reference proteome</keyword>
<dbReference type="Proteomes" id="UP000318693">
    <property type="component" value="Unassembled WGS sequence"/>
</dbReference>
<dbReference type="InterPro" id="IPR000182">
    <property type="entry name" value="GNAT_dom"/>
</dbReference>
<comment type="caution">
    <text evidence="2">The sequence shown here is derived from an EMBL/GenBank/DDBJ whole genome shotgun (WGS) entry which is preliminary data.</text>
</comment>
<dbReference type="Gene3D" id="3.40.630.30">
    <property type="match status" value="1"/>
</dbReference>
<dbReference type="Pfam" id="PF00583">
    <property type="entry name" value="Acetyltransf_1"/>
    <property type="match status" value="1"/>
</dbReference>
<accession>A0A552WJL1</accession>
<dbReference type="AlphaFoldDB" id="A0A552WJL1"/>
<feature type="domain" description="N-acetyltransferase" evidence="1">
    <location>
        <begin position="29"/>
        <end position="213"/>
    </location>
</feature>
<dbReference type="PROSITE" id="PS51186">
    <property type="entry name" value="GNAT"/>
    <property type="match status" value="1"/>
</dbReference>
<dbReference type="InterPro" id="IPR016181">
    <property type="entry name" value="Acyl_CoA_acyltransferase"/>
</dbReference>